<sequence length="157" mass="17404">KGYEIVRDAAGNVVHPSGAGPASKVRGKLIADIDDGNEADTEDFCEIRRKRRGRQMNSVRFGDIVNDVTGSNTDDAAKENNCDVNVDSISDDADERSTIGKLSRNVSELTLTNEDNFILKGEPYVMKHKSSLQNLDDDSEEFNDEKDRCDDDDDDDD</sequence>
<evidence type="ECO:0000313" key="2">
    <source>
        <dbReference type="EMBL" id="CEK64644.1"/>
    </source>
</evidence>
<dbReference type="AlphaFoldDB" id="A0A0B6Z7P6"/>
<feature type="compositionally biased region" description="Acidic residues" evidence="1">
    <location>
        <begin position="135"/>
        <end position="157"/>
    </location>
</feature>
<feature type="region of interest" description="Disordered" evidence="1">
    <location>
        <begin position="1"/>
        <end position="24"/>
    </location>
</feature>
<name>A0A0B6Z7P6_9EUPU</name>
<feature type="non-terminal residue" evidence="2">
    <location>
        <position position="157"/>
    </location>
</feature>
<gene>
    <name evidence="2" type="primary">ORF52415</name>
</gene>
<organism evidence="2">
    <name type="scientific">Arion vulgaris</name>
    <dbReference type="NCBI Taxonomy" id="1028688"/>
    <lineage>
        <taxon>Eukaryota</taxon>
        <taxon>Metazoa</taxon>
        <taxon>Spiralia</taxon>
        <taxon>Lophotrochozoa</taxon>
        <taxon>Mollusca</taxon>
        <taxon>Gastropoda</taxon>
        <taxon>Heterobranchia</taxon>
        <taxon>Euthyneura</taxon>
        <taxon>Panpulmonata</taxon>
        <taxon>Eupulmonata</taxon>
        <taxon>Stylommatophora</taxon>
        <taxon>Helicina</taxon>
        <taxon>Arionoidea</taxon>
        <taxon>Arionidae</taxon>
        <taxon>Arion</taxon>
    </lineage>
</organism>
<feature type="non-terminal residue" evidence="2">
    <location>
        <position position="1"/>
    </location>
</feature>
<protein>
    <submittedName>
        <fullName evidence="2">Uncharacterized protein</fullName>
    </submittedName>
</protein>
<dbReference type="EMBL" id="HACG01017779">
    <property type="protein sequence ID" value="CEK64644.1"/>
    <property type="molecule type" value="Transcribed_RNA"/>
</dbReference>
<accession>A0A0B6Z7P6</accession>
<reference evidence="2" key="1">
    <citation type="submission" date="2014-12" db="EMBL/GenBank/DDBJ databases">
        <title>Insight into the proteome of Arion vulgaris.</title>
        <authorList>
            <person name="Aradska J."/>
            <person name="Bulat T."/>
            <person name="Smidak R."/>
            <person name="Sarate P."/>
            <person name="Gangsoo J."/>
            <person name="Sialana F."/>
            <person name="Bilban M."/>
            <person name="Lubec G."/>
        </authorList>
    </citation>
    <scope>NUCLEOTIDE SEQUENCE</scope>
    <source>
        <tissue evidence="2">Skin</tissue>
    </source>
</reference>
<feature type="region of interest" description="Disordered" evidence="1">
    <location>
        <begin position="130"/>
        <end position="157"/>
    </location>
</feature>
<evidence type="ECO:0000256" key="1">
    <source>
        <dbReference type="SAM" id="MobiDB-lite"/>
    </source>
</evidence>
<proteinExistence type="predicted"/>